<evidence type="ECO:0000256" key="8">
    <source>
        <dbReference type="PIRSR" id="PIRSR000429-1"/>
    </source>
</evidence>
<evidence type="ECO:0000256" key="1">
    <source>
        <dbReference type="ARBA" id="ARBA00001958"/>
    </source>
</evidence>
<dbReference type="SUPFAM" id="SSF53901">
    <property type="entry name" value="Thiolase-like"/>
    <property type="match status" value="2"/>
</dbReference>
<comment type="cofactor">
    <cofactor evidence="1">
        <name>K(+)</name>
        <dbReference type="ChEBI" id="CHEBI:29103"/>
    </cofactor>
</comment>
<proteinExistence type="inferred from homology"/>
<evidence type="ECO:0000256" key="2">
    <source>
        <dbReference type="ARBA" id="ARBA00004872"/>
    </source>
</evidence>
<dbReference type="AlphaFoldDB" id="A0A9W9IS95"/>
<gene>
    <name evidence="12" type="ORF">N7492_000934</name>
</gene>
<dbReference type="PROSITE" id="PS00737">
    <property type="entry name" value="THIOLASE_2"/>
    <property type="match status" value="1"/>
</dbReference>
<evidence type="ECO:0000313" key="12">
    <source>
        <dbReference type="EMBL" id="KAJ5183318.1"/>
    </source>
</evidence>
<dbReference type="InterPro" id="IPR016039">
    <property type="entry name" value="Thiolase-like"/>
</dbReference>
<feature type="active site" description="Acyl-thioester intermediate" evidence="8">
    <location>
        <position position="102"/>
    </location>
</feature>
<dbReference type="InterPro" id="IPR002155">
    <property type="entry name" value="Thiolase"/>
</dbReference>
<comment type="pathway">
    <text evidence="2">Lipid metabolism; fatty acid metabolism.</text>
</comment>
<keyword evidence="6 9" id="KW-0012">Acyltransferase</keyword>
<dbReference type="GO" id="GO:0010124">
    <property type="term" value="P:phenylacetate catabolic process"/>
    <property type="evidence" value="ECO:0007669"/>
    <property type="project" value="TreeGrafter"/>
</dbReference>
<keyword evidence="13" id="KW-1185">Reference proteome</keyword>
<evidence type="ECO:0000259" key="11">
    <source>
        <dbReference type="Pfam" id="PF02803"/>
    </source>
</evidence>
<reference evidence="12" key="2">
    <citation type="journal article" date="2023" name="IMA Fungus">
        <title>Comparative genomic study of the Penicillium genus elucidates a diverse pangenome and 15 lateral gene transfer events.</title>
        <authorList>
            <person name="Petersen C."/>
            <person name="Sorensen T."/>
            <person name="Nielsen M.R."/>
            <person name="Sondergaard T.E."/>
            <person name="Sorensen J.L."/>
            <person name="Fitzpatrick D.A."/>
            <person name="Frisvad J.C."/>
            <person name="Nielsen K.L."/>
        </authorList>
    </citation>
    <scope>NUCLEOTIDE SEQUENCE</scope>
    <source>
        <strain evidence="12">IBT 21917</strain>
    </source>
</reference>
<reference evidence="12" key="1">
    <citation type="submission" date="2022-11" db="EMBL/GenBank/DDBJ databases">
        <authorList>
            <person name="Petersen C."/>
        </authorList>
    </citation>
    <scope>NUCLEOTIDE SEQUENCE</scope>
    <source>
        <strain evidence="12">IBT 21917</strain>
    </source>
</reference>
<evidence type="ECO:0000256" key="3">
    <source>
        <dbReference type="ARBA" id="ARBA00010982"/>
    </source>
</evidence>
<evidence type="ECO:0000256" key="9">
    <source>
        <dbReference type="RuleBase" id="RU003557"/>
    </source>
</evidence>
<comment type="catalytic activity">
    <reaction evidence="7">
        <text>an acyl-CoA + acetyl-CoA = a 3-oxoacyl-CoA + CoA</text>
        <dbReference type="Rhea" id="RHEA:21564"/>
        <dbReference type="ChEBI" id="CHEBI:57287"/>
        <dbReference type="ChEBI" id="CHEBI:57288"/>
        <dbReference type="ChEBI" id="CHEBI:58342"/>
        <dbReference type="ChEBI" id="CHEBI:90726"/>
        <dbReference type="EC" id="2.3.1.16"/>
    </reaction>
</comment>
<dbReference type="InterPro" id="IPR020617">
    <property type="entry name" value="Thiolase_C"/>
</dbReference>
<feature type="domain" description="Thiolase C-terminal" evidence="11">
    <location>
        <begin position="281"/>
        <end position="401"/>
    </location>
</feature>
<dbReference type="PIRSF" id="PIRSF000429">
    <property type="entry name" value="Ac-CoA_Ac_transf"/>
    <property type="match status" value="1"/>
</dbReference>
<evidence type="ECO:0000256" key="5">
    <source>
        <dbReference type="ARBA" id="ARBA00022958"/>
    </source>
</evidence>
<dbReference type="InterPro" id="IPR020613">
    <property type="entry name" value="Thiolase_CS"/>
</dbReference>
<evidence type="ECO:0000256" key="7">
    <source>
        <dbReference type="ARBA" id="ARBA00047605"/>
    </source>
</evidence>
<dbReference type="Pfam" id="PF02803">
    <property type="entry name" value="Thiolase_C"/>
    <property type="match status" value="1"/>
</dbReference>
<comment type="similarity">
    <text evidence="3 9">Belongs to the thiolase-like superfamily. Thiolase family.</text>
</comment>
<dbReference type="GO" id="GO:0006635">
    <property type="term" value="P:fatty acid beta-oxidation"/>
    <property type="evidence" value="ECO:0007669"/>
    <property type="project" value="TreeGrafter"/>
</dbReference>
<accession>A0A9W9IS95</accession>
<dbReference type="EMBL" id="JAPQKO010000001">
    <property type="protein sequence ID" value="KAJ5183318.1"/>
    <property type="molecule type" value="Genomic_DNA"/>
</dbReference>
<dbReference type="CDD" id="cd00751">
    <property type="entry name" value="thiolase"/>
    <property type="match status" value="1"/>
</dbReference>
<dbReference type="InterPro" id="IPR050215">
    <property type="entry name" value="Thiolase-like_sf_Thiolase"/>
</dbReference>
<name>A0A9W9IS95_9EURO</name>
<dbReference type="GO" id="GO:0003988">
    <property type="term" value="F:acetyl-CoA C-acyltransferase activity"/>
    <property type="evidence" value="ECO:0007669"/>
    <property type="project" value="UniProtKB-EC"/>
</dbReference>
<feature type="active site" description="Proton acceptor" evidence="8">
    <location>
        <position position="360"/>
    </location>
</feature>
<dbReference type="InterPro" id="IPR020615">
    <property type="entry name" value="Thiolase_acyl_enz_int_AS"/>
</dbReference>
<dbReference type="Proteomes" id="UP001146351">
    <property type="component" value="Unassembled WGS sequence"/>
</dbReference>
<evidence type="ECO:0000256" key="4">
    <source>
        <dbReference type="ARBA" id="ARBA00022679"/>
    </source>
</evidence>
<dbReference type="NCBIfam" id="TIGR01930">
    <property type="entry name" value="AcCoA-C-Actrans"/>
    <property type="match status" value="1"/>
</dbReference>
<dbReference type="PROSITE" id="PS00098">
    <property type="entry name" value="THIOLASE_1"/>
    <property type="match status" value="1"/>
</dbReference>
<dbReference type="GO" id="GO:0005777">
    <property type="term" value="C:peroxisome"/>
    <property type="evidence" value="ECO:0007669"/>
    <property type="project" value="TreeGrafter"/>
</dbReference>
<dbReference type="OrthoDB" id="5404651at2759"/>
<organism evidence="12 13">
    <name type="scientific">Penicillium capsulatum</name>
    <dbReference type="NCBI Taxonomy" id="69766"/>
    <lineage>
        <taxon>Eukaryota</taxon>
        <taxon>Fungi</taxon>
        <taxon>Dikarya</taxon>
        <taxon>Ascomycota</taxon>
        <taxon>Pezizomycotina</taxon>
        <taxon>Eurotiomycetes</taxon>
        <taxon>Eurotiomycetidae</taxon>
        <taxon>Eurotiales</taxon>
        <taxon>Aspergillaceae</taxon>
        <taxon>Penicillium</taxon>
    </lineage>
</organism>
<dbReference type="Pfam" id="PF00108">
    <property type="entry name" value="Thiolase_N"/>
    <property type="match status" value="1"/>
</dbReference>
<sequence>MLKRSAGEVLKKSPNDVVVLSAVRSPIARAFKGGFKNSYPEEMLMPVMQAAVQRANLEPGQVNDALIGNVLAELGFAKTGRMALNAAGFPNSTTFHTVNRQCSSSLQAITHISHSILAGQIDVGLGGGVESMSRNYGTKGIPADVSPTLTESNVKDARDCILPMLRTSENVASRYGISRGEQDEFAAESQRRATEAQRSGRFNAEIVPITVRIISEGIDEESISVVERDEGIRQNVTAQKLSTLQPVLENGSSTAGNSSQISDGSSSAILARRSWADANNLKPIARFAGTQVAGCAPDEMGIGPVFAVQNLCKYRGIETKDVDIFEMNEAFASQSIYCLRELGLDMEKVNPNGGAIALGHPIAATGARQVATLLAELQRQDKELGIVTMCASTGMGVASLFIRE</sequence>
<dbReference type="Gene3D" id="3.40.47.10">
    <property type="match status" value="2"/>
</dbReference>
<feature type="active site" description="Proton acceptor" evidence="8">
    <location>
        <position position="390"/>
    </location>
</feature>
<protein>
    <submittedName>
        <fullName evidence="12">Thiolase N-terminal domain-containing protein</fullName>
    </submittedName>
</protein>
<comment type="caution">
    <text evidence="12">The sequence shown here is derived from an EMBL/GenBank/DDBJ whole genome shotgun (WGS) entry which is preliminary data.</text>
</comment>
<evidence type="ECO:0000313" key="13">
    <source>
        <dbReference type="Proteomes" id="UP001146351"/>
    </source>
</evidence>
<keyword evidence="5" id="KW-0630">Potassium</keyword>
<dbReference type="PANTHER" id="PTHR43853">
    <property type="entry name" value="3-KETOACYL-COA THIOLASE, PEROXISOMAL"/>
    <property type="match status" value="1"/>
</dbReference>
<keyword evidence="4 9" id="KW-0808">Transferase</keyword>
<dbReference type="InterPro" id="IPR020616">
    <property type="entry name" value="Thiolase_N"/>
</dbReference>
<feature type="domain" description="Thiolase N-terminal" evidence="10">
    <location>
        <begin position="17"/>
        <end position="273"/>
    </location>
</feature>
<dbReference type="PANTHER" id="PTHR43853:SF9">
    <property type="entry name" value="ACETYL-COA C-ACETYLTRANSFERASE"/>
    <property type="match status" value="1"/>
</dbReference>
<evidence type="ECO:0000259" key="10">
    <source>
        <dbReference type="Pfam" id="PF00108"/>
    </source>
</evidence>
<evidence type="ECO:0000256" key="6">
    <source>
        <dbReference type="ARBA" id="ARBA00023315"/>
    </source>
</evidence>